<dbReference type="Gene3D" id="3.40.50.300">
    <property type="entry name" value="P-loop containing nucleotide triphosphate hydrolases"/>
    <property type="match status" value="1"/>
</dbReference>
<feature type="region of interest" description="Disordered" evidence="3">
    <location>
        <begin position="248"/>
        <end position="273"/>
    </location>
</feature>
<dbReference type="InterPro" id="IPR000863">
    <property type="entry name" value="Sulfotransferase_dom"/>
</dbReference>
<dbReference type="InterPro" id="IPR027417">
    <property type="entry name" value="P-loop_NTPase"/>
</dbReference>
<dbReference type="EMBL" id="JABSTU010000007">
    <property type="protein sequence ID" value="KAH8026756.1"/>
    <property type="molecule type" value="Genomic_DNA"/>
</dbReference>
<dbReference type="GO" id="GO:0008146">
    <property type="term" value="F:sulfotransferase activity"/>
    <property type="evidence" value="ECO:0007669"/>
    <property type="project" value="InterPro"/>
</dbReference>
<dbReference type="SUPFAM" id="SSF52540">
    <property type="entry name" value="P-loop containing nucleoside triphosphate hydrolases"/>
    <property type="match status" value="1"/>
</dbReference>
<comment type="caution">
    <text evidence="5">The sequence shown here is derived from an EMBL/GenBank/DDBJ whole genome shotgun (WGS) entry which is preliminary data.</text>
</comment>
<keyword evidence="6" id="KW-1185">Reference proteome</keyword>
<dbReference type="AlphaFoldDB" id="A0A9J6DXL3"/>
<evidence type="ECO:0000256" key="3">
    <source>
        <dbReference type="SAM" id="MobiDB-lite"/>
    </source>
</evidence>
<evidence type="ECO:0000313" key="5">
    <source>
        <dbReference type="EMBL" id="KAH8026756.1"/>
    </source>
</evidence>
<dbReference type="PANTHER" id="PTHR11783">
    <property type="entry name" value="SULFOTRANSFERASE SULT"/>
    <property type="match status" value="1"/>
</dbReference>
<dbReference type="OrthoDB" id="205623at2759"/>
<evidence type="ECO:0000313" key="6">
    <source>
        <dbReference type="Proteomes" id="UP000821866"/>
    </source>
</evidence>
<evidence type="ECO:0000256" key="2">
    <source>
        <dbReference type="ARBA" id="ARBA00022679"/>
    </source>
</evidence>
<feature type="domain" description="Sulfotransferase" evidence="4">
    <location>
        <begin position="47"/>
        <end position="306"/>
    </location>
</feature>
<dbReference type="Pfam" id="PF00685">
    <property type="entry name" value="Sulfotransfer_1"/>
    <property type="match status" value="1"/>
</dbReference>
<organism evidence="5 6">
    <name type="scientific">Rhipicephalus microplus</name>
    <name type="common">Cattle tick</name>
    <name type="synonym">Boophilus microplus</name>
    <dbReference type="NCBI Taxonomy" id="6941"/>
    <lineage>
        <taxon>Eukaryota</taxon>
        <taxon>Metazoa</taxon>
        <taxon>Ecdysozoa</taxon>
        <taxon>Arthropoda</taxon>
        <taxon>Chelicerata</taxon>
        <taxon>Arachnida</taxon>
        <taxon>Acari</taxon>
        <taxon>Parasitiformes</taxon>
        <taxon>Ixodida</taxon>
        <taxon>Ixodoidea</taxon>
        <taxon>Ixodidae</taxon>
        <taxon>Rhipicephalinae</taxon>
        <taxon>Rhipicephalus</taxon>
        <taxon>Boophilus</taxon>
    </lineage>
</organism>
<keyword evidence="2" id="KW-0808">Transferase</keyword>
<dbReference type="Proteomes" id="UP000821866">
    <property type="component" value="Unassembled WGS sequence"/>
</dbReference>
<dbReference type="OMA" id="WVHPNDY"/>
<protein>
    <recommendedName>
        <fullName evidence="4">Sulfotransferase domain-containing protein</fullName>
    </recommendedName>
</protein>
<evidence type="ECO:0000259" key="4">
    <source>
        <dbReference type="Pfam" id="PF00685"/>
    </source>
</evidence>
<dbReference type="VEuPathDB" id="VectorBase:LOC119169617"/>
<reference evidence="5" key="2">
    <citation type="submission" date="2021-09" db="EMBL/GenBank/DDBJ databases">
        <authorList>
            <person name="Jia N."/>
            <person name="Wang J."/>
            <person name="Shi W."/>
            <person name="Du L."/>
            <person name="Sun Y."/>
            <person name="Zhan W."/>
            <person name="Jiang J."/>
            <person name="Wang Q."/>
            <person name="Zhang B."/>
            <person name="Ji P."/>
            <person name="Sakyi L.B."/>
            <person name="Cui X."/>
            <person name="Yuan T."/>
            <person name="Jiang B."/>
            <person name="Yang W."/>
            <person name="Lam T.T.-Y."/>
            <person name="Chang Q."/>
            <person name="Ding S."/>
            <person name="Wang X."/>
            <person name="Zhu J."/>
            <person name="Ruan X."/>
            <person name="Zhao L."/>
            <person name="Wei J."/>
            <person name="Que T."/>
            <person name="Du C."/>
            <person name="Cheng J."/>
            <person name="Dai P."/>
            <person name="Han X."/>
            <person name="Huang E."/>
            <person name="Gao Y."/>
            <person name="Liu J."/>
            <person name="Shao H."/>
            <person name="Ye R."/>
            <person name="Li L."/>
            <person name="Wei W."/>
            <person name="Wang X."/>
            <person name="Wang C."/>
            <person name="Huo Q."/>
            <person name="Li W."/>
            <person name="Guo W."/>
            <person name="Chen H."/>
            <person name="Chen S."/>
            <person name="Zhou L."/>
            <person name="Zhou L."/>
            <person name="Ni X."/>
            <person name="Tian J."/>
            <person name="Zhou Y."/>
            <person name="Sheng Y."/>
            <person name="Liu T."/>
            <person name="Pan Y."/>
            <person name="Xia L."/>
            <person name="Li J."/>
            <person name="Zhao F."/>
            <person name="Cao W."/>
        </authorList>
    </citation>
    <scope>NUCLEOTIDE SEQUENCE</scope>
    <source>
        <strain evidence="5">Rmic-2018</strain>
        <tissue evidence="5">Larvae</tissue>
    </source>
</reference>
<gene>
    <name evidence="5" type="ORF">HPB51_024255</name>
</gene>
<comment type="similarity">
    <text evidence="1">Belongs to the sulfotransferase 1 family.</text>
</comment>
<evidence type="ECO:0000256" key="1">
    <source>
        <dbReference type="ARBA" id="ARBA00005771"/>
    </source>
</evidence>
<sequence length="324" mass="36610">MADIKAESSSPTSDKAKYLHHFEGILVGDMFEESRLRSAFRYEPREEDVFVVGFPKTGTTWLHFVLQRIVNHASETPAQSAATCLPNVAFLEFAGGEKVEKLSRIPGLPLVIKTHLPFEKVRFSDKSRYVYVLRNPYDTCVSYYHQVQQKAPGCRDLTFDEFFEQFIDGWVHPNDYFDHLASWFAHKARPNFLCIAYEHMKKDPRSGIQQIAAFLGKEIGDDAVLDEIIQTVSPDIMKRAFAEALSARQQEKSVKGRPPNGASEDSSNGVSKLQGGSLVRTATVGDWKNHFSASQIERMKAKMASKTVGFRTDLEILWKDANLP</sequence>
<reference evidence="5" key="1">
    <citation type="journal article" date="2020" name="Cell">
        <title>Large-Scale Comparative Analyses of Tick Genomes Elucidate Their Genetic Diversity and Vector Capacities.</title>
        <authorList>
            <consortium name="Tick Genome and Microbiome Consortium (TIGMIC)"/>
            <person name="Jia N."/>
            <person name="Wang J."/>
            <person name="Shi W."/>
            <person name="Du L."/>
            <person name="Sun Y."/>
            <person name="Zhan W."/>
            <person name="Jiang J.F."/>
            <person name="Wang Q."/>
            <person name="Zhang B."/>
            <person name="Ji P."/>
            <person name="Bell-Sakyi L."/>
            <person name="Cui X.M."/>
            <person name="Yuan T.T."/>
            <person name="Jiang B.G."/>
            <person name="Yang W.F."/>
            <person name="Lam T.T."/>
            <person name="Chang Q.C."/>
            <person name="Ding S.J."/>
            <person name="Wang X.J."/>
            <person name="Zhu J.G."/>
            <person name="Ruan X.D."/>
            <person name="Zhao L."/>
            <person name="Wei J.T."/>
            <person name="Ye R.Z."/>
            <person name="Que T.C."/>
            <person name="Du C.H."/>
            <person name="Zhou Y.H."/>
            <person name="Cheng J.X."/>
            <person name="Dai P.F."/>
            <person name="Guo W.B."/>
            <person name="Han X.H."/>
            <person name="Huang E.J."/>
            <person name="Li L.F."/>
            <person name="Wei W."/>
            <person name="Gao Y.C."/>
            <person name="Liu J.Z."/>
            <person name="Shao H.Z."/>
            <person name="Wang X."/>
            <person name="Wang C.C."/>
            <person name="Yang T.C."/>
            <person name="Huo Q.B."/>
            <person name="Li W."/>
            <person name="Chen H.Y."/>
            <person name="Chen S.E."/>
            <person name="Zhou L.G."/>
            <person name="Ni X.B."/>
            <person name="Tian J.H."/>
            <person name="Sheng Y."/>
            <person name="Liu T."/>
            <person name="Pan Y.S."/>
            <person name="Xia L.Y."/>
            <person name="Li J."/>
            <person name="Zhao F."/>
            <person name="Cao W.C."/>
        </authorList>
    </citation>
    <scope>NUCLEOTIDE SEQUENCE</scope>
    <source>
        <strain evidence="5">Rmic-2018</strain>
    </source>
</reference>
<name>A0A9J6DXL3_RHIMP</name>
<accession>A0A9J6DXL3</accession>
<proteinExistence type="inferred from homology"/>